<sequence>MRLESKQHSEAVIFPGQSIGLGSPARQFEIASGKGFHRLRQFAFAAQQQRLIGQGSGKQPGYRQIGIEEIVDQPGPRRRQQQENRQQANRQPEQQHRSRLPVADVDVFAPP</sequence>
<dbReference type="AlphaFoldDB" id="A0A644Z8S0"/>
<organism evidence="2">
    <name type="scientific">bioreactor metagenome</name>
    <dbReference type="NCBI Taxonomy" id="1076179"/>
    <lineage>
        <taxon>unclassified sequences</taxon>
        <taxon>metagenomes</taxon>
        <taxon>ecological metagenomes</taxon>
    </lineage>
</organism>
<protein>
    <submittedName>
        <fullName evidence="2">Uncharacterized protein</fullName>
    </submittedName>
</protein>
<reference evidence="2" key="1">
    <citation type="submission" date="2019-08" db="EMBL/GenBank/DDBJ databases">
        <authorList>
            <person name="Kucharzyk K."/>
            <person name="Murdoch R.W."/>
            <person name="Higgins S."/>
            <person name="Loffler F."/>
        </authorList>
    </citation>
    <scope>NUCLEOTIDE SEQUENCE</scope>
</reference>
<name>A0A644Z8S0_9ZZZZ</name>
<comment type="caution">
    <text evidence="2">The sequence shown here is derived from an EMBL/GenBank/DDBJ whole genome shotgun (WGS) entry which is preliminary data.</text>
</comment>
<dbReference type="EMBL" id="VSSQ01007593">
    <property type="protein sequence ID" value="MPM36391.1"/>
    <property type="molecule type" value="Genomic_DNA"/>
</dbReference>
<proteinExistence type="predicted"/>
<feature type="compositionally biased region" description="Low complexity" evidence="1">
    <location>
        <begin position="83"/>
        <end position="92"/>
    </location>
</feature>
<evidence type="ECO:0000256" key="1">
    <source>
        <dbReference type="SAM" id="MobiDB-lite"/>
    </source>
</evidence>
<gene>
    <name evidence="2" type="ORF">SDC9_82987</name>
</gene>
<accession>A0A644Z8S0</accession>
<feature type="region of interest" description="Disordered" evidence="1">
    <location>
        <begin position="53"/>
        <end position="111"/>
    </location>
</feature>
<evidence type="ECO:0000313" key="2">
    <source>
        <dbReference type="EMBL" id="MPM36391.1"/>
    </source>
</evidence>